<proteinExistence type="predicted"/>
<name>A0ABQ6MYG3_9STRA</name>
<dbReference type="EMBL" id="BRYB01003365">
    <property type="protein sequence ID" value="GMI35368.1"/>
    <property type="molecule type" value="Genomic_DNA"/>
</dbReference>
<evidence type="ECO:0000313" key="2">
    <source>
        <dbReference type="Proteomes" id="UP001165060"/>
    </source>
</evidence>
<organism evidence="1 2">
    <name type="scientific">Tetraparma gracilis</name>
    <dbReference type="NCBI Taxonomy" id="2962635"/>
    <lineage>
        <taxon>Eukaryota</taxon>
        <taxon>Sar</taxon>
        <taxon>Stramenopiles</taxon>
        <taxon>Ochrophyta</taxon>
        <taxon>Bolidophyceae</taxon>
        <taxon>Parmales</taxon>
        <taxon>Triparmaceae</taxon>
        <taxon>Tetraparma</taxon>
    </lineage>
</organism>
<sequence length="201" mass="21519">MLSAPFTKPLGSRLLLDDRLQAMVDPSSSTSPPRTSYNPPAPRFAGSITSVDLLTGPCRPSSSPLFPVTTTGLYPSSVVVRTSKIEQTVRSIIVDADGIRSIALASLDTPGEVLEEKKELDDEAELVLGKVAGVGRQQFQFRLSQATARQIEIERGFVVLVGSGHGPFSTIYEVSFEGEETAALRHSGGAAADRGERGRQY</sequence>
<accession>A0ABQ6MYG3</accession>
<gene>
    <name evidence="1" type="ORF">TeGR_g4729</name>
</gene>
<keyword evidence="2" id="KW-1185">Reference proteome</keyword>
<evidence type="ECO:0000313" key="1">
    <source>
        <dbReference type="EMBL" id="GMI35368.1"/>
    </source>
</evidence>
<reference evidence="1 2" key="1">
    <citation type="journal article" date="2023" name="Commun. Biol.">
        <title>Genome analysis of Parmales, the sister group of diatoms, reveals the evolutionary specialization of diatoms from phago-mixotrophs to photoautotrophs.</title>
        <authorList>
            <person name="Ban H."/>
            <person name="Sato S."/>
            <person name="Yoshikawa S."/>
            <person name="Yamada K."/>
            <person name="Nakamura Y."/>
            <person name="Ichinomiya M."/>
            <person name="Sato N."/>
            <person name="Blanc-Mathieu R."/>
            <person name="Endo H."/>
            <person name="Kuwata A."/>
            <person name="Ogata H."/>
        </authorList>
    </citation>
    <scope>NUCLEOTIDE SEQUENCE [LARGE SCALE GENOMIC DNA]</scope>
</reference>
<protein>
    <submittedName>
        <fullName evidence="1">Uncharacterized protein</fullName>
    </submittedName>
</protein>
<comment type="caution">
    <text evidence="1">The sequence shown here is derived from an EMBL/GenBank/DDBJ whole genome shotgun (WGS) entry which is preliminary data.</text>
</comment>
<dbReference type="Proteomes" id="UP001165060">
    <property type="component" value="Unassembled WGS sequence"/>
</dbReference>